<reference evidence="1" key="1">
    <citation type="journal article" date="2020" name="Nature">
        <title>Giant virus diversity and host interactions through global metagenomics.</title>
        <authorList>
            <person name="Schulz F."/>
            <person name="Roux S."/>
            <person name="Paez-Espino D."/>
            <person name="Jungbluth S."/>
            <person name="Walsh D.A."/>
            <person name="Denef V.J."/>
            <person name="McMahon K.D."/>
            <person name="Konstantinidis K.T."/>
            <person name="Eloe-Fadrosh E.A."/>
            <person name="Kyrpides N.C."/>
            <person name="Woyke T."/>
        </authorList>
    </citation>
    <scope>NUCLEOTIDE SEQUENCE</scope>
    <source>
        <strain evidence="1">GVMAG-S-3300013006-138</strain>
    </source>
</reference>
<dbReference type="AlphaFoldDB" id="A0A6C0KP05"/>
<proteinExistence type="predicted"/>
<protein>
    <submittedName>
        <fullName evidence="1">Uncharacterized protein</fullName>
    </submittedName>
</protein>
<name>A0A6C0KP05_9ZZZZ</name>
<accession>A0A6C0KP05</accession>
<organism evidence="1">
    <name type="scientific">viral metagenome</name>
    <dbReference type="NCBI Taxonomy" id="1070528"/>
    <lineage>
        <taxon>unclassified sequences</taxon>
        <taxon>metagenomes</taxon>
        <taxon>organismal metagenomes</taxon>
    </lineage>
</organism>
<sequence length="236" mass="25972">MSSLRLEGFSGEIRGHRCLVIGKDSDWLSRIQALESESLYKGRSILVIHEPSRPSGTGSVPSALLRKRWDCIFRIRESFEAQILATYVANAPKPVRILWFSAGGQEIPRALWQKWNSSGGSDITLIGCSQSGEPLGCEWEAIFFPLQNTPQFTERVLGMRGTGMRSLAANVSSYLTEIAESGAALVWSNIDEKDGRGALYWYDPNEGSGGPSSEKLTKVEALSMLDDLKGWVSKNA</sequence>
<evidence type="ECO:0000313" key="1">
    <source>
        <dbReference type="EMBL" id="QHU18467.1"/>
    </source>
</evidence>
<dbReference type="EMBL" id="MN740933">
    <property type="protein sequence ID" value="QHU18467.1"/>
    <property type="molecule type" value="Genomic_DNA"/>
</dbReference>